<reference evidence="12 13" key="1">
    <citation type="journal article" date="2015" name="Genome Announc.">
        <title>Expanding the biotechnology potential of lactobacilli through comparative genomics of 213 strains and associated genera.</title>
        <authorList>
            <person name="Sun Z."/>
            <person name="Harris H.M."/>
            <person name="McCann A."/>
            <person name="Guo C."/>
            <person name="Argimon S."/>
            <person name="Zhang W."/>
            <person name="Yang X."/>
            <person name="Jeffery I.B."/>
            <person name="Cooney J.C."/>
            <person name="Kagawa T.F."/>
            <person name="Liu W."/>
            <person name="Song Y."/>
            <person name="Salvetti E."/>
            <person name="Wrobel A."/>
            <person name="Rasinkangas P."/>
            <person name="Parkhill J."/>
            <person name="Rea M.C."/>
            <person name="O'Sullivan O."/>
            <person name="Ritari J."/>
            <person name="Douillard F.P."/>
            <person name="Paul Ross R."/>
            <person name="Yang R."/>
            <person name="Briner A.E."/>
            <person name="Felis G.E."/>
            <person name="de Vos W.M."/>
            <person name="Barrangou R."/>
            <person name="Klaenhammer T.R."/>
            <person name="Caufield P.W."/>
            <person name="Cui Y."/>
            <person name="Zhang H."/>
            <person name="O'Toole P.W."/>
        </authorList>
    </citation>
    <scope>NUCLEOTIDE SEQUENCE [LARGE SCALE GENOMIC DNA]</scope>
    <source>
        <strain evidence="12 13">ATCC 27304</strain>
    </source>
</reference>
<sequence length="317" mass="35187">MAVVAKTYHGLGTKIILTVFTPATIKDLDNAYTLVKHYEDLLTVNRIESEIMDINHAAGNHAVKVSSISYQLVKQAVEISQKDLGFDVAIGPLVKLWHIGFSDAQVPAVRDIQARLKLIDPRQIELNDVEKSVFLLHAGMELDLGGIAKGYIADAIKQLWLNNGVNQGIINLGGNIVLLGPGPHQDQQWKVGIQDPFDVRNRPLGVLTTKACSVVTSGIYERFLNYNGQKYHHIFDPKTGYPVKTKLVSVTVISKKSITGEIWSSIGFYNGTNTLKLSSIDDSLGFVFITQQRQVFVTKNLRKCFKITNSNYHLAQN</sequence>
<dbReference type="Proteomes" id="UP000051727">
    <property type="component" value="Unassembled WGS sequence"/>
</dbReference>
<protein>
    <recommendedName>
        <fullName evidence="2 10">FAD:protein FMN transferase</fullName>
        <ecNumber evidence="1 10">2.7.1.180</ecNumber>
    </recommendedName>
    <alternativeName>
        <fullName evidence="8 10">Flavin transferase</fullName>
    </alternativeName>
</protein>
<dbReference type="RefSeq" id="WP_056992570.1">
    <property type="nucleotide sequence ID" value="NZ_JQAR01000040.1"/>
</dbReference>
<evidence type="ECO:0000256" key="5">
    <source>
        <dbReference type="ARBA" id="ARBA00022723"/>
    </source>
</evidence>
<evidence type="ECO:0000256" key="6">
    <source>
        <dbReference type="ARBA" id="ARBA00022827"/>
    </source>
</evidence>
<keyword evidence="3 10" id="KW-0285">Flavoprotein</keyword>
<dbReference type="PANTHER" id="PTHR30040">
    <property type="entry name" value="THIAMINE BIOSYNTHESIS LIPOPROTEIN APBE"/>
    <property type="match status" value="1"/>
</dbReference>
<evidence type="ECO:0000256" key="2">
    <source>
        <dbReference type="ARBA" id="ARBA00016337"/>
    </source>
</evidence>
<dbReference type="PIRSF" id="PIRSF006268">
    <property type="entry name" value="ApbE"/>
    <property type="match status" value="1"/>
</dbReference>
<accession>A0A0R2FNY8</accession>
<evidence type="ECO:0000313" key="13">
    <source>
        <dbReference type="Proteomes" id="UP000051727"/>
    </source>
</evidence>
<dbReference type="PATRIC" id="fig|1618.3.peg.1825"/>
<dbReference type="GO" id="GO:0046872">
    <property type="term" value="F:metal ion binding"/>
    <property type="evidence" value="ECO:0007669"/>
    <property type="project" value="UniProtKB-UniRule"/>
</dbReference>
<comment type="cofactor">
    <cofactor evidence="11">
        <name>Mg(2+)</name>
        <dbReference type="ChEBI" id="CHEBI:18420"/>
    </cofactor>
    <cofactor evidence="11">
        <name>Mn(2+)</name>
        <dbReference type="ChEBI" id="CHEBI:29035"/>
    </cofactor>
    <text evidence="11">Magnesium. Can also use manganese.</text>
</comment>
<dbReference type="Gene3D" id="3.10.520.10">
    <property type="entry name" value="ApbE-like domains"/>
    <property type="match status" value="1"/>
</dbReference>
<dbReference type="InterPro" id="IPR003374">
    <property type="entry name" value="ApbE-like_sf"/>
</dbReference>
<comment type="caution">
    <text evidence="12">The sequence shown here is derived from an EMBL/GenBank/DDBJ whole genome shotgun (WGS) entry which is preliminary data.</text>
</comment>
<dbReference type="SUPFAM" id="SSF143631">
    <property type="entry name" value="ApbE-like"/>
    <property type="match status" value="1"/>
</dbReference>
<evidence type="ECO:0000256" key="3">
    <source>
        <dbReference type="ARBA" id="ARBA00022630"/>
    </source>
</evidence>
<evidence type="ECO:0000256" key="8">
    <source>
        <dbReference type="ARBA" id="ARBA00031306"/>
    </source>
</evidence>
<dbReference type="AlphaFoldDB" id="A0A0R2FNY8"/>
<name>A0A0R2FNY8_9LACO</name>
<gene>
    <name evidence="12" type="ORF">IV36_GL001793</name>
</gene>
<evidence type="ECO:0000256" key="7">
    <source>
        <dbReference type="ARBA" id="ARBA00022842"/>
    </source>
</evidence>
<keyword evidence="4 10" id="KW-0808">Transferase</keyword>
<evidence type="ECO:0000256" key="9">
    <source>
        <dbReference type="ARBA" id="ARBA00048540"/>
    </source>
</evidence>
<evidence type="ECO:0000313" key="12">
    <source>
        <dbReference type="EMBL" id="KRN26636.1"/>
    </source>
</evidence>
<feature type="binding site" evidence="11">
    <location>
        <position position="265"/>
    </location>
    <ligand>
        <name>Mg(2+)</name>
        <dbReference type="ChEBI" id="CHEBI:18420"/>
    </ligand>
</feature>
<evidence type="ECO:0000256" key="11">
    <source>
        <dbReference type="PIRSR" id="PIRSR006268-2"/>
    </source>
</evidence>
<proteinExistence type="inferred from homology"/>
<dbReference type="PANTHER" id="PTHR30040:SF2">
    <property type="entry name" value="FAD:PROTEIN FMN TRANSFERASE"/>
    <property type="match status" value="1"/>
</dbReference>
<dbReference type="STRING" id="1618.IV36_GL001793"/>
<comment type="similarity">
    <text evidence="10">Belongs to the ApbE family.</text>
</comment>
<evidence type="ECO:0000256" key="4">
    <source>
        <dbReference type="ARBA" id="ARBA00022679"/>
    </source>
</evidence>
<dbReference type="Pfam" id="PF02424">
    <property type="entry name" value="ApbE"/>
    <property type="match status" value="1"/>
</dbReference>
<dbReference type="InterPro" id="IPR024932">
    <property type="entry name" value="ApbE"/>
</dbReference>
<dbReference type="GO" id="GO:0016740">
    <property type="term" value="F:transferase activity"/>
    <property type="evidence" value="ECO:0007669"/>
    <property type="project" value="UniProtKB-UniRule"/>
</dbReference>
<keyword evidence="6 10" id="KW-0274">FAD</keyword>
<keyword evidence="7 10" id="KW-0460">Magnesium</keyword>
<dbReference type="EC" id="2.7.1.180" evidence="1 10"/>
<evidence type="ECO:0000256" key="1">
    <source>
        <dbReference type="ARBA" id="ARBA00011955"/>
    </source>
</evidence>
<feature type="binding site" evidence="11">
    <location>
        <position position="146"/>
    </location>
    <ligand>
        <name>Mg(2+)</name>
        <dbReference type="ChEBI" id="CHEBI:18420"/>
    </ligand>
</feature>
<keyword evidence="5 10" id="KW-0479">Metal-binding</keyword>
<dbReference type="EMBL" id="JQAR01000040">
    <property type="protein sequence ID" value="KRN26636.1"/>
    <property type="molecule type" value="Genomic_DNA"/>
</dbReference>
<organism evidence="12 13">
    <name type="scientific">Liquorilactobacillus mali</name>
    <dbReference type="NCBI Taxonomy" id="1618"/>
    <lineage>
        <taxon>Bacteria</taxon>
        <taxon>Bacillati</taxon>
        <taxon>Bacillota</taxon>
        <taxon>Bacilli</taxon>
        <taxon>Lactobacillales</taxon>
        <taxon>Lactobacillaceae</taxon>
        <taxon>Liquorilactobacillus</taxon>
    </lineage>
</organism>
<dbReference type="OrthoDB" id="9778595at2"/>
<evidence type="ECO:0000256" key="10">
    <source>
        <dbReference type="PIRNR" id="PIRNR006268"/>
    </source>
</evidence>
<comment type="catalytic activity">
    <reaction evidence="9 10">
        <text>L-threonyl-[protein] + FAD = FMN-L-threonyl-[protein] + AMP + H(+)</text>
        <dbReference type="Rhea" id="RHEA:36847"/>
        <dbReference type="Rhea" id="RHEA-COMP:11060"/>
        <dbReference type="Rhea" id="RHEA-COMP:11061"/>
        <dbReference type="ChEBI" id="CHEBI:15378"/>
        <dbReference type="ChEBI" id="CHEBI:30013"/>
        <dbReference type="ChEBI" id="CHEBI:57692"/>
        <dbReference type="ChEBI" id="CHEBI:74257"/>
        <dbReference type="ChEBI" id="CHEBI:456215"/>
        <dbReference type="EC" id="2.7.1.180"/>
    </reaction>
</comment>